<dbReference type="Gene3D" id="3.40.50.1580">
    <property type="entry name" value="Nucleoside phosphorylase domain"/>
    <property type="match status" value="1"/>
</dbReference>
<evidence type="ECO:0000313" key="3">
    <source>
        <dbReference type="Proteomes" id="UP000249590"/>
    </source>
</evidence>
<evidence type="ECO:0000259" key="1">
    <source>
        <dbReference type="Pfam" id="PF01048"/>
    </source>
</evidence>
<comment type="caution">
    <text evidence="2">The sequence shown here is derived from an EMBL/GenBank/DDBJ whole genome shotgun (WGS) entry which is preliminary data.</text>
</comment>
<name>A0A8B2NQP5_9HYPH</name>
<dbReference type="CDD" id="cd09008">
    <property type="entry name" value="MTAN"/>
    <property type="match status" value="1"/>
</dbReference>
<dbReference type="EMBL" id="QHHQ01000004">
    <property type="protein sequence ID" value="RAI00318.1"/>
    <property type="molecule type" value="Genomic_DNA"/>
</dbReference>
<dbReference type="InterPro" id="IPR035994">
    <property type="entry name" value="Nucleoside_phosphorylase_sf"/>
</dbReference>
<sequence length="274" mass="29221">MSAFAPEWGVLQEMIEDRTDAVENGVRFVTGTIDGTPVVLLLSGVGMVNAAMSAQMVLDRYTVDTIVFSGIAGGVDPSLTLGEVVVPDRWASYFNVLIARKTTDGYSIPSFMHAEYPNYGMLYPQPELVRSDGHEEPEHRFWFEVDEGLLTRATRASVKVALESCTGAGVCLSEAPRVVVGGNGVSGSAFVDNAEFRKYVFDTFDASVVDMESAAVAQVAATNGVKFIAFRSLSDLAGGSEAENEMETFMAIAAENSAGMVRAFLAEGAEAGQP</sequence>
<dbReference type="AlphaFoldDB" id="A0A8B2NQP5"/>
<dbReference type="GO" id="GO:0009116">
    <property type="term" value="P:nucleoside metabolic process"/>
    <property type="evidence" value="ECO:0007669"/>
    <property type="project" value="InterPro"/>
</dbReference>
<reference evidence="2 3" key="1">
    <citation type="submission" date="2018-05" db="EMBL/GenBank/DDBJ databases">
        <title>Acuticoccus sediminis sp. nov., isolated from deep-sea sediment of Indian Ocean.</title>
        <authorList>
            <person name="Liu X."/>
            <person name="Lai Q."/>
            <person name="Du Y."/>
            <person name="Sun F."/>
            <person name="Zhang X."/>
            <person name="Wang S."/>
            <person name="Shao Z."/>
        </authorList>
    </citation>
    <scope>NUCLEOTIDE SEQUENCE [LARGE SCALE GENOMIC DNA]</scope>
    <source>
        <strain evidence="2 3">PTG4-2</strain>
    </source>
</reference>
<dbReference type="GO" id="GO:0003824">
    <property type="term" value="F:catalytic activity"/>
    <property type="evidence" value="ECO:0007669"/>
    <property type="project" value="InterPro"/>
</dbReference>
<dbReference type="Pfam" id="PF01048">
    <property type="entry name" value="PNP_UDP_1"/>
    <property type="match status" value="1"/>
</dbReference>
<keyword evidence="3" id="KW-1185">Reference proteome</keyword>
<evidence type="ECO:0000313" key="2">
    <source>
        <dbReference type="EMBL" id="RAI00318.1"/>
    </source>
</evidence>
<dbReference type="InterPro" id="IPR000845">
    <property type="entry name" value="Nucleoside_phosphorylase_d"/>
</dbReference>
<dbReference type="OrthoDB" id="6677713at2"/>
<organism evidence="2 3">
    <name type="scientific">Acuticoccus sediminis</name>
    <dbReference type="NCBI Taxonomy" id="2184697"/>
    <lineage>
        <taxon>Bacteria</taxon>
        <taxon>Pseudomonadati</taxon>
        <taxon>Pseudomonadota</taxon>
        <taxon>Alphaproteobacteria</taxon>
        <taxon>Hyphomicrobiales</taxon>
        <taxon>Amorphaceae</taxon>
        <taxon>Acuticoccus</taxon>
    </lineage>
</organism>
<proteinExistence type="predicted"/>
<dbReference type="PANTHER" id="PTHR21234:SF42">
    <property type="entry name" value="PHOSPHORYLASE SUPERFAMILY PROTEIN"/>
    <property type="match status" value="1"/>
</dbReference>
<accession>A0A8B2NQP5</accession>
<gene>
    <name evidence="2" type="ORF">DLJ53_20075</name>
</gene>
<dbReference type="PANTHER" id="PTHR21234">
    <property type="entry name" value="PURINE NUCLEOSIDE PHOSPHORYLASE"/>
    <property type="match status" value="1"/>
</dbReference>
<dbReference type="SUPFAM" id="SSF53167">
    <property type="entry name" value="Purine and uridine phosphorylases"/>
    <property type="match status" value="1"/>
</dbReference>
<protein>
    <submittedName>
        <fullName evidence="2">Phosphorylase</fullName>
    </submittedName>
</protein>
<feature type="domain" description="Nucleoside phosphorylase" evidence="1">
    <location>
        <begin position="23"/>
        <end position="266"/>
    </location>
</feature>
<dbReference type="Proteomes" id="UP000249590">
    <property type="component" value="Unassembled WGS sequence"/>
</dbReference>